<protein>
    <submittedName>
        <fullName evidence="1">Uncharacterized protein</fullName>
    </submittedName>
</protein>
<keyword evidence="2" id="KW-1185">Reference proteome</keyword>
<evidence type="ECO:0000313" key="2">
    <source>
        <dbReference type="Proteomes" id="UP000223025"/>
    </source>
</evidence>
<accession>A0A2L0UZW8</accession>
<dbReference type="GeneID" id="40088316"/>
<proteinExistence type="predicted"/>
<name>A0A2L0UZW8_9CAUD</name>
<dbReference type="KEGG" id="vg:40088316"/>
<evidence type="ECO:0000313" key="1">
    <source>
        <dbReference type="EMBL" id="AUZ95077.1"/>
    </source>
</evidence>
<organism evidence="1 2">
    <name type="scientific">Agrobacterium phage Atu_ph07</name>
    <dbReference type="NCBI Taxonomy" id="2024264"/>
    <lineage>
        <taxon>Viruses</taxon>
        <taxon>Duplodnaviria</taxon>
        <taxon>Heunggongvirae</taxon>
        <taxon>Uroviricota</taxon>
        <taxon>Caudoviricetes</taxon>
        <taxon>Polybotosvirus</taxon>
        <taxon>Polybotosvirus Atuph07</taxon>
    </lineage>
</organism>
<dbReference type="EMBL" id="MF403008">
    <property type="protein sequence ID" value="AUZ95077.1"/>
    <property type="molecule type" value="Genomic_DNA"/>
</dbReference>
<dbReference type="Proteomes" id="UP000223025">
    <property type="component" value="Segment"/>
</dbReference>
<reference evidence="1 2" key="1">
    <citation type="submission" date="2017-06" db="EMBL/GenBank/DDBJ databases">
        <authorList>
            <person name="Kim H.J."/>
            <person name="Triplett B.A."/>
        </authorList>
    </citation>
    <scope>NUCLEOTIDE SEQUENCE [LARGE SCALE GENOMIC DNA]</scope>
</reference>
<sequence>MVVKNLLTVGLHNIEIPEGVTKEEIDEWCADMEIVHYVWSPSNVSFKRGEDASAFILRFH</sequence>
<dbReference type="RefSeq" id="YP_009611978.1">
    <property type="nucleotide sequence ID" value="NC_042013.1"/>
</dbReference>